<dbReference type="Proteomes" id="UP001156682">
    <property type="component" value="Unassembled WGS sequence"/>
</dbReference>
<name>A0ABQ5ZYJ3_9GAMM</name>
<gene>
    <name evidence="1" type="ORF">GCM10007878_27140</name>
</gene>
<proteinExistence type="predicted"/>
<dbReference type="Pfam" id="PF07308">
    <property type="entry name" value="DUF1456"/>
    <property type="match status" value="2"/>
</dbReference>
<organism evidence="1 2">
    <name type="scientific">Marinospirillum insulare</name>
    <dbReference type="NCBI Taxonomy" id="217169"/>
    <lineage>
        <taxon>Bacteria</taxon>
        <taxon>Pseudomonadati</taxon>
        <taxon>Pseudomonadota</taxon>
        <taxon>Gammaproteobacteria</taxon>
        <taxon>Oceanospirillales</taxon>
        <taxon>Oceanospirillaceae</taxon>
        <taxon>Marinospirillum</taxon>
    </lineage>
</organism>
<protein>
    <submittedName>
        <fullName evidence="1">DUF1456 domain-containing protein</fullName>
    </submittedName>
</protein>
<evidence type="ECO:0000313" key="2">
    <source>
        <dbReference type="Proteomes" id="UP001156682"/>
    </source>
</evidence>
<dbReference type="InterPro" id="IPR009921">
    <property type="entry name" value="YehS-like"/>
</dbReference>
<comment type="caution">
    <text evidence="1">The sequence shown here is derived from an EMBL/GenBank/DDBJ whole genome shotgun (WGS) entry which is preliminary data.</text>
</comment>
<keyword evidence="2" id="KW-1185">Reference proteome</keyword>
<dbReference type="EMBL" id="BSOR01000080">
    <property type="protein sequence ID" value="GLR65275.1"/>
    <property type="molecule type" value="Genomic_DNA"/>
</dbReference>
<dbReference type="PANTHER" id="PTHR37805:SF1">
    <property type="entry name" value="CYTOPLASMIC PROTEIN"/>
    <property type="match status" value="1"/>
</dbReference>
<dbReference type="PANTHER" id="PTHR37805">
    <property type="entry name" value="CYTOPLASMIC PROTEIN-RELATED"/>
    <property type="match status" value="1"/>
</dbReference>
<accession>A0ABQ5ZYJ3</accession>
<reference evidence="2" key="1">
    <citation type="journal article" date="2019" name="Int. J. Syst. Evol. Microbiol.">
        <title>The Global Catalogue of Microorganisms (GCM) 10K type strain sequencing project: providing services to taxonomists for standard genome sequencing and annotation.</title>
        <authorList>
            <consortium name="The Broad Institute Genomics Platform"/>
            <consortium name="The Broad Institute Genome Sequencing Center for Infectious Disease"/>
            <person name="Wu L."/>
            <person name="Ma J."/>
        </authorList>
    </citation>
    <scope>NUCLEOTIDE SEQUENCE [LARGE SCALE GENOMIC DNA]</scope>
    <source>
        <strain evidence="2">NBRC 100033</strain>
    </source>
</reference>
<sequence length="144" mass="16885">MRYIFDYSDQQMLAKFELGGYKASRQELLAWMSREEEPGFVLCEDVMLARFLNGLIIKNRGPKGDGIPEPEQLLSNNIILRKLKIALSLQADDLLKMLQLNGFSISKHELSALFRNPEHKNYRRCLDQLMRNILDGMEKYYRKK</sequence>
<evidence type="ECO:0000313" key="1">
    <source>
        <dbReference type="EMBL" id="GLR65275.1"/>
    </source>
</evidence>